<proteinExistence type="predicted"/>
<reference evidence="2 3" key="1">
    <citation type="submission" date="2020-08" db="EMBL/GenBank/DDBJ databases">
        <title>Genomic Encyclopedia of Type Strains, Phase IV (KMG-IV): sequencing the most valuable type-strain genomes for metagenomic binning, comparative biology and taxonomic classification.</title>
        <authorList>
            <person name="Goeker M."/>
        </authorList>
    </citation>
    <scope>NUCLEOTIDE SEQUENCE [LARGE SCALE GENOMIC DNA]</scope>
    <source>
        <strain evidence="2 3">DSM 103733</strain>
    </source>
</reference>
<dbReference type="EMBL" id="JACHEK010000009">
    <property type="protein sequence ID" value="MBB6146426.1"/>
    <property type="molecule type" value="Genomic_DNA"/>
</dbReference>
<dbReference type="GO" id="GO:0000428">
    <property type="term" value="C:DNA-directed RNA polymerase complex"/>
    <property type="evidence" value="ECO:0007669"/>
    <property type="project" value="UniProtKB-KW"/>
</dbReference>
<dbReference type="OrthoDB" id="9784984at2"/>
<dbReference type="SUPFAM" id="SSF88946">
    <property type="entry name" value="Sigma2 domain of RNA polymerase sigma factors"/>
    <property type="match status" value="1"/>
</dbReference>
<dbReference type="RefSeq" id="WP_156185789.1">
    <property type="nucleotide sequence ID" value="NZ_JACHEK010000009.1"/>
</dbReference>
<evidence type="ECO:0000313" key="2">
    <source>
        <dbReference type="EMBL" id="MBB6146426.1"/>
    </source>
</evidence>
<keyword evidence="2" id="KW-0240">DNA-directed RNA polymerase</keyword>
<dbReference type="Gene3D" id="1.10.1740.10">
    <property type="match status" value="1"/>
</dbReference>
<sequence length="135" mass="15573">MSVNEHQNPIEVWRQDLEQNARRQTSGSSVTSRNTREILKCERSEVSRARGQASDFGAGRYRELLHFLAFRILGEDQAAEKVVEDCLLTVAQNRQLFAHEADFRHWLVRALIDEAFLVAYRRSGRFREALASACH</sequence>
<accession>A0A841JYL3</accession>
<comment type="caution">
    <text evidence="2">The sequence shown here is derived from an EMBL/GenBank/DDBJ whole genome shotgun (WGS) entry which is preliminary data.</text>
</comment>
<evidence type="ECO:0000256" key="1">
    <source>
        <dbReference type="SAM" id="MobiDB-lite"/>
    </source>
</evidence>
<organism evidence="2 3">
    <name type="scientific">Silvibacterium bohemicum</name>
    <dbReference type="NCBI Taxonomy" id="1577686"/>
    <lineage>
        <taxon>Bacteria</taxon>
        <taxon>Pseudomonadati</taxon>
        <taxon>Acidobacteriota</taxon>
        <taxon>Terriglobia</taxon>
        <taxon>Terriglobales</taxon>
        <taxon>Acidobacteriaceae</taxon>
        <taxon>Silvibacterium</taxon>
    </lineage>
</organism>
<dbReference type="AlphaFoldDB" id="A0A841JYL3"/>
<evidence type="ECO:0000313" key="3">
    <source>
        <dbReference type="Proteomes" id="UP000538666"/>
    </source>
</evidence>
<name>A0A841JYL3_9BACT</name>
<protein>
    <submittedName>
        <fullName evidence="2">DNA-directed RNA polymerase specialized sigma24 family protein</fullName>
    </submittedName>
</protein>
<dbReference type="InterPro" id="IPR013325">
    <property type="entry name" value="RNA_pol_sigma_r2"/>
</dbReference>
<feature type="compositionally biased region" description="Polar residues" evidence="1">
    <location>
        <begin position="22"/>
        <end position="33"/>
    </location>
</feature>
<feature type="region of interest" description="Disordered" evidence="1">
    <location>
        <begin position="16"/>
        <end position="35"/>
    </location>
</feature>
<keyword evidence="2" id="KW-0804">Transcription</keyword>
<gene>
    <name evidence="2" type="ORF">HNQ77_004398</name>
</gene>
<dbReference type="GO" id="GO:0003700">
    <property type="term" value="F:DNA-binding transcription factor activity"/>
    <property type="evidence" value="ECO:0007669"/>
    <property type="project" value="InterPro"/>
</dbReference>
<keyword evidence="3" id="KW-1185">Reference proteome</keyword>
<dbReference type="GO" id="GO:0006352">
    <property type="term" value="P:DNA-templated transcription initiation"/>
    <property type="evidence" value="ECO:0007669"/>
    <property type="project" value="InterPro"/>
</dbReference>
<dbReference type="Proteomes" id="UP000538666">
    <property type="component" value="Unassembled WGS sequence"/>
</dbReference>